<dbReference type="CDD" id="cd03224">
    <property type="entry name" value="ABC_TM1139_LivF_branched"/>
    <property type="match status" value="1"/>
</dbReference>
<dbReference type="InterPro" id="IPR027417">
    <property type="entry name" value="P-loop_NTPase"/>
</dbReference>
<dbReference type="Proteomes" id="UP001195941">
    <property type="component" value="Unassembled WGS sequence"/>
</dbReference>
<comment type="similarity">
    <text evidence="1">Belongs to the ABC transporter superfamily.</text>
</comment>
<dbReference type="Gene3D" id="3.40.50.300">
    <property type="entry name" value="P-loop containing nucleotide triphosphate hydrolases"/>
    <property type="match status" value="1"/>
</dbReference>
<gene>
    <name evidence="7" type="ORF">IT775_10270</name>
</gene>
<keyword evidence="8" id="KW-1185">Reference proteome</keyword>
<dbReference type="GO" id="GO:0005524">
    <property type="term" value="F:ATP binding"/>
    <property type="evidence" value="ECO:0007669"/>
    <property type="project" value="UniProtKB-KW"/>
</dbReference>
<protein>
    <submittedName>
        <fullName evidence="7">ABC transporter ATP-binding protein</fullName>
    </submittedName>
</protein>
<dbReference type="InterPro" id="IPR052156">
    <property type="entry name" value="BCAA_Transport_ATP-bd_LivF"/>
</dbReference>
<reference evidence="7 8" key="1">
    <citation type="journal article" date="2021" name="Arch. Microbiol.">
        <title>Thalassobius aquimarinus sp. nov., isolated from the Sea of Japan seashore.</title>
        <authorList>
            <person name="Kurilenko V.V."/>
            <person name="Romanenko L.A."/>
            <person name="Chernysheva N.Y."/>
            <person name="Velansky P.V."/>
            <person name="Tekutyeva L.A."/>
            <person name="Isaeva M.P."/>
            <person name="Mikhailov V.V."/>
        </authorList>
    </citation>
    <scope>NUCLEOTIDE SEQUENCE [LARGE SCALE GENOMIC DNA]</scope>
    <source>
        <strain evidence="7 8">KMM 8518</strain>
    </source>
</reference>
<dbReference type="PROSITE" id="PS50893">
    <property type="entry name" value="ABC_TRANSPORTER_2"/>
    <property type="match status" value="1"/>
</dbReference>
<dbReference type="Pfam" id="PF00005">
    <property type="entry name" value="ABC_tran"/>
    <property type="match status" value="1"/>
</dbReference>
<accession>A0ABS5HRC5</accession>
<keyword evidence="2" id="KW-0813">Transport</keyword>
<keyword evidence="4 7" id="KW-0067">ATP-binding</keyword>
<sequence length="233" mass="25204">MQDLVLKDCDTFYGKAQALHGVTLSVSVGQITSIVGRNGAGKSTLLKTLMGLQPLSRGQRLMGDNDLSDRAPHQLNKLGLAYVPEDRQVFPNLTVMENLAVSTFAHRTLEWSADKVLELFPRLGERRTALGGVLSGGEQQMLAIGRALLCNPRFLLLDEPTEGLAPIVVEQLVKAICRIRDAGVGVVLVEQNLSIPLSISDTILALETGRVRWAGPAGQVRDTPTLLDEFIGV</sequence>
<dbReference type="EMBL" id="JADMKU010000008">
    <property type="protein sequence ID" value="MBR9651507.1"/>
    <property type="molecule type" value="Genomic_DNA"/>
</dbReference>
<name>A0ABS5HRC5_9RHOB</name>
<evidence type="ECO:0000313" key="8">
    <source>
        <dbReference type="Proteomes" id="UP001195941"/>
    </source>
</evidence>
<dbReference type="InterPro" id="IPR003593">
    <property type="entry name" value="AAA+_ATPase"/>
</dbReference>
<dbReference type="SUPFAM" id="SSF52540">
    <property type="entry name" value="P-loop containing nucleoside triphosphate hydrolases"/>
    <property type="match status" value="1"/>
</dbReference>
<keyword evidence="5" id="KW-0029">Amino-acid transport</keyword>
<dbReference type="PANTHER" id="PTHR43820">
    <property type="entry name" value="HIGH-AFFINITY BRANCHED-CHAIN AMINO ACID TRANSPORT ATP-BINDING PROTEIN LIVF"/>
    <property type="match status" value="1"/>
</dbReference>
<comment type="caution">
    <text evidence="7">The sequence shown here is derived from an EMBL/GenBank/DDBJ whole genome shotgun (WGS) entry which is preliminary data.</text>
</comment>
<evidence type="ECO:0000256" key="1">
    <source>
        <dbReference type="ARBA" id="ARBA00005417"/>
    </source>
</evidence>
<keyword evidence="3" id="KW-0547">Nucleotide-binding</keyword>
<evidence type="ECO:0000256" key="3">
    <source>
        <dbReference type="ARBA" id="ARBA00022741"/>
    </source>
</evidence>
<dbReference type="PROSITE" id="PS00211">
    <property type="entry name" value="ABC_TRANSPORTER_1"/>
    <property type="match status" value="1"/>
</dbReference>
<dbReference type="InterPro" id="IPR017871">
    <property type="entry name" value="ABC_transporter-like_CS"/>
</dbReference>
<dbReference type="InterPro" id="IPR003439">
    <property type="entry name" value="ABC_transporter-like_ATP-bd"/>
</dbReference>
<dbReference type="PANTHER" id="PTHR43820:SF4">
    <property type="entry name" value="HIGH-AFFINITY BRANCHED-CHAIN AMINO ACID TRANSPORT ATP-BINDING PROTEIN LIVF"/>
    <property type="match status" value="1"/>
</dbReference>
<evidence type="ECO:0000256" key="4">
    <source>
        <dbReference type="ARBA" id="ARBA00022840"/>
    </source>
</evidence>
<evidence type="ECO:0000256" key="2">
    <source>
        <dbReference type="ARBA" id="ARBA00022448"/>
    </source>
</evidence>
<dbReference type="RefSeq" id="WP_212701029.1">
    <property type="nucleotide sequence ID" value="NZ_JADMKU010000008.1"/>
</dbReference>
<evidence type="ECO:0000256" key="5">
    <source>
        <dbReference type="ARBA" id="ARBA00022970"/>
    </source>
</evidence>
<dbReference type="SMART" id="SM00382">
    <property type="entry name" value="AAA"/>
    <property type="match status" value="1"/>
</dbReference>
<proteinExistence type="inferred from homology"/>
<evidence type="ECO:0000313" key="7">
    <source>
        <dbReference type="EMBL" id="MBR9651507.1"/>
    </source>
</evidence>
<feature type="domain" description="ABC transporter" evidence="6">
    <location>
        <begin position="4"/>
        <end position="233"/>
    </location>
</feature>
<evidence type="ECO:0000259" key="6">
    <source>
        <dbReference type="PROSITE" id="PS50893"/>
    </source>
</evidence>
<organism evidence="7 8">
    <name type="scientific">Thalassovita aquimarina</name>
    <dbReference type="NCBI Taxonomy" id="2785917"/>
    <lineage>
        <taxon>Bacteria</taxon>
        <taxon>Pseudomonadati</taxon>
        <taxon>Pseudomonadota</taxon>
        <taxon>Alphaproteobacteria</taxon>
        <taxon>Rhodobacterales</taxon>
        <taxon>Roseobacteraceae</taxon>
        <taxon>Thalassovita</taxon>
    </lineage>
</organism>